<evidence type="ECO:0000259" key="7">
    <source>
        <dbReference type="PROSITE" id="PS50863"/>
    </source>
</evidence>
<sequence length="120" mass="13531">MTLEDEDASEYDVVYIGSRGGLSGGWRAFALENKLDDGDALVFELVEPTRFKIYIVKAFPNIDEQEEEENNTLVQEIMHTSKVTKVSKTSSNRGSKSKKTKMQKYVTETKSSGVNPNKFE</sequence>
<name>A0A2K3M638_TRIPR</name>
<feature type="domain" description="TF-B3" evidence="7">
    <location>
        <begin position="1"/>
        <end position="59"/>
    </location>
</feature>
<evidence type="ECO:0000313" key="8">
    <source>
        <dbReference type="EMBL" id="PNX86213.1"/>
    </source>
</evidence>
<dbReference type="InterPro" id="IPR003340">
    <property type="entry name" value="B3_DNA-bd"/>
</dbReference>
<dbReference type="GO" id="GO:0003677">
    <property type="term" value="F:DNA binding"/>
    <property type="evidence" value="ECO:0007669"/>
    <property type="project" value="UniProtKB-KW"/>
</dbReference>
<dbReference type="InterPro" id="IPR044837">
    <property type="entry name" value="REM16-like"/>
</dbReference>
<dbReference type="Proteomes" id="UP000236291">
    <property type="component" value="Unassembled WGS sequence"/>
</dbReference>
<evidence type="ECO:0000256" key="3">
    <source>
        <dbReference type="ARBA" id="ARBA00023125"/>
    </source>
</evidence>
<dbReference type="PANTHER" id="PTHR31391:SF3">
    <property type="entry name" value="B3 DOMAIN-CONTAINING PROTEIN OS05G0481400"/>
    <property type="match status" value="1"/>
</dbReference>
<comment type="caution">
    <text evidence="8">The sequence shown here is derived from an EMBL/GenBank/DDBJ whole genome shotgun (WGS) entry which is preliminary data.</text>
</comment>
<comment type="subcellular location">
    <subcellularLocation>
        <location evidence="1">Nucleus</location>
    </subcellularLocation>
</comment>
<evidence type="ECO:0000256" key="4">
    <source>
        <dbReference type="ARBA" id="ARBA00023163"/>
    </source>
</evidence>
<evidence type="ECO:0000256" key="2">
    <source>
        <dbReference type="ARBA" id="ARBA00023015"/>
    </source>
</evidence>
<dbReference type="GO" id="GO:0005634">
    <property type="term" value="C:nucleus"/>
    <property type="evidence" value="ECO:0007669"/>
    <property type="project" value="UniProtKB-SubCell"/>
</dbReference>
<dbReference type="SUPFAM" id="SSF101936">
    <property type="entry name" value="DNA-binding pseudobarrel domain"/>
    <property type="match status" value="1"/>
</dbReference>
<dbReference type="PROSITE" id="PS50863">
    <property type="entry name" value="B3"/>
    <property type="match status" value="1"/>
</dbReference>
<protein>
    <submittedName>
        <fullName evidence="8">B3 domain-containing protein</fullName>
    </submittedName>
</protein>
<keyword evidence="2" id="KW-0805">Transcription regulation</keyword>
<evidence type="ECO:0000256" key="5">
    <source>
        <dbReference type="ARBA" id="ARBA00023242"/>
    </source>
</evidence>
<reference evidence="8 9" key="1">
    <citation type="journal article" date="2014" name="Am. J. Bot.">
        <title>Genome assembly and annotation for red clover (Trifolium pratense; Fabaceae).</title>
        <authorList>
            <person name="Istvanek J."/>
            <person name="Jaros M."/>
            <person name="Krenek A."/>
            <person name="Repkova J."/>
        </authorList>
    </citation>
    <scope>NUCLEOTIDE SEQUENCE [LARGE SCALE GENOMIC DNA]</scope>
    <source>
        <strain evidence="9">cv. Tatra</strain>
        <tissue evidence="8">Young leaves</tissue>
    </source>
</reference>
<keyword evidence="5" id="KW-0539">Nucleus</keyword>
<dbReference type="EMBL" id="ASHM01050623">
    <property type="protein sequence ID" value="PNX86213.1"/>
    <property type="molecule type" value="Genomic_DNA"/>
</dbReference>
<dbReference type="InterPro" id="IPR015300">
    <property type="entry name" value="DNA-bd_pseudobarrel_sf"/>
</dbReference>
<dbReference type="PANTHER" id="PTHR31391">
    <property type="entry name" value="B3 DOMAIN-CONTAINING PROTEIN OS11G0197600-RELATED"/>
    <property type="match status" value="1"/>
</dbReference>
<evidence type="ECO:0000256" key="1">
    <source>
        <dbReference type="ARBA" id="ARBA00004123"/>
    </source>
</evidence>
<proteinExistence type="predicted"/>
<feature type="region of interest" description="Disordered" evidence="6">
    <location>
        <begin position="80"/>
        <end position="120"/>
    </location>
</feature>
<feature type="compositionally biased region" description="Polar residues" evidence="6">
    <location>
        <begin position="106"/>
        <end position="120"/>
    </location>
</feature>
<feature type="compositionally biased region" description="Low complexity" evidence="6">
    <location>
        <begin position="80"/>
        <end position="91"/>
    </location>
</feature>
<keyword evidence="3" id="KW-0238">DNA-binding</keyword>
<gene>
    <name evidence="8" type="ORF">L195_g042290</name>
</gene>
<dbReference type="Gene3D" id="2.40.330.10">
    <property type="entry name" value="DNA-binding pseudobarrel domain"/>
    <property type="match status" value="1"/>
</dbReference>
<evidence type="ECO:0000256" key="6">
    <source>
        <dbReference type="SAM" id="MobiDB-lite"/>
    </source>
</evidence>
<reference evidence="8 9" key="2">
    <citation type="journal article" date="2017" name="Front. Plant Sci.">
        <title>Gene Classification and Mining of Molecular Markers Useful in Red Clover (Trifolium pratense) Breeding.</title>
        <authorList>
            <person name="Istvanek J."/>
            <person name="Dluhosova J."/>
            <person name="Dluhos P."/>
            <person name="Patkova L."/>
            <person name="Nedelnik J."/>
            <person name="Repkova J."/>
        </authorList>
    </citation>
    <scope>NUCLEOTIDE SEQUENCE [LARGE SCALE GENOMIC DNA]</scope>
    <source>
        <strain evidence="9">cv. Tatra</strain>
        <tissue evidence="8">Young leaves</tissue>
    </source>
</reference>
<evidence type="ECO:0000313" key="9">
    <source>
        <dbReference type="Proteomes" id="UP000236291"/>
    </source>
</evidence>
<keyword evidence="4" id="KW-0804">Transcription</keyword>
<dbReference type="Pfam" id="PF02362">
    <property type="entry name" value="B3"/>
    <property type="match status" value="1"/>
</dbReference>
<accession>A0A2K3M638</accession>
<dbReference type="AlphaFoldDB" id="A0A2K3M638"/>
<dbReference type="CDD" id="cd10017">
    <property type="entry name" value="B3_DNA"/>
    <property type="match status" value="1"/>
</dbReference>
<dbReference type="STRING" id="57577.A0A2K3M638"/>
<organism evidence="8 9">
    <name type="scientific">Trifolium pratense</name>
    <name type="common">Red clover</name>
    <dbReference type="NCBI Taxonomy" id="57577"/>
    <lineage>
        <taxon>Eukaryota</taxon>
        <taxon>Viridiplantae</taxon>
        <taxon>Streptophyta</taxon>
        <taxon>Embryophyta</taxon>
        <taxon>Tracheophyta</taxon>
        <taxon>Spermatophyta</taxon>
        <taxon>Magnoliopsida</taxon>
        <taxon>eudicotyledons</taxon>
        <taxon>Gunneridae</taxon>
        <taxon>Pentapetalae</taxon>
        <taxon>rosids</taxon>
        <taxon>fabids</taxon>
        <taxon>Fabales</taxon>
        <taxon>Fabaceae</taxon>
        <taxon>Papilionoideae</taxon>
        <taxon>50 kb inversion clade</taxon>
        <taxon>NPAAA clade</taxon>
        <taxon>Hologalegina</taxon>
        <taxon>IRL clade</taxon>
        <taxon>Trifolieae</taxon>
        <taxon>Trifolium</taxon>
    </lineage>
</organism>